<reference evidence="3 4" key="1">
    <citation type="journal article" date="2014" name="Genome Biol. Evol.">
        <title>The secreted proteins of Achlya hypogyna and Thraustotheca clavata identify the ancestral oomycete secretome and reveal gene acquisitions by horizontal gene transfer.</title>
        <authorList>
            <person name="Misner I."/>
            <person name="Blouin N."/>
            <person name="Leonard G."/>
            <person name="Richards T.A."/>
            <person name="Lane C.E."/>
        </authorList>
    </citation>
    <scope>NUCLEOTIDE SEQUENCE [LARGE SCALE GENOMIC DNA]</scope>
    <source>
        <strain evidence="3 4">ATCC 48635</strain>
    </source>
</reference>
<dbReference type="InterPro" id="IPR001762">
    <property type="entry name" value="Disintegrin_dom"/>
</dbReference>
<keyword evidence="1" id="KW-0812">Transmembrane</keyword>
<feature type="non-terminal residue" evidence="3">
    <location>
        <position position="1"/>
    </location>
</feature>
<dbReference type="PROSITE" id="PS50214">
    <property type="entry name" value="DISINTEGRIN_2"/>
    <property type="match status" value="1"/>
</dbReference>
<comment type="caution">
    <text evidence="3">The sequence shown here is derived from an EMBL/GenBank/DDBJ whole genome shotgun (WGS) entry which is preliminary data.</text>
</comment>
<dbReference type="AlphaFoldDB" id="A0A1V9Y9L0"/>
<feature type="transmembrane region" description="Helical" evidence="1">
    <location>
        <begin position="299"/>
        <end position="320"/>
    </location>
</feature>
<proteinExistence type="predicted"/>
<feature type="domain" description="Disintegrin" evidence="2">
    <location>
        <begin position="342"/>
        <end position="440"/>
    </location>
</feature>
<dbReference type="OrthoDB" id="5951731at2759"/>
<dbReference type="SMART" id="SM00050">
    <property type="entry name" value="DISIN"/>
    <property type="match status" value="4"/>
</dbReference>
<dbReference type="InterPro" id="IPR036436">
    <property type="entry name" value="Disintegrin_dom_sf"/>
</dbReference>
<keyword evidence="1" id="KW-1133">Transmembrane helix</keyword>
<sequence length="519" mass="52558">CDVAETCTGASGFCPTDTFASSSTKCTGTCNGNPCDGQDLCDGKGNCVDVYLPSTTVCRPSKGQCDVAESCSGTSGFCPADGFASTTTTCTGTCNGNPCDGQDLCDGKGNCVDKYLPSSTICRAAKGECDVAETCTGTSGLCPTDGFACSTTKCTGTCNGNPCDGQDFCDGKGNCVDKYLPSGTVCGTKGNSCIIPATCTGDMGFCPPDSYEDSGKSCSGNKNGGVCDGKDSCDGEGNCIDRFLNGVVCQKPVGYSRPTYCNGKSSTCPVTSYLSLREMVEDAVPATEQLLVVRSSSPMVLLGLVCAVAVGVAFMKLLWLCVAANAVALSFGMELLEAVAVKCSCNSDCPAVTCQNAPVCSYGYCQYTKAAVGTKCPGKSCTNGGACDDDANDFCNDKAECISAFKPSTTVCRPATGDCDVAEVCTGSSGSCPLDTFASMTTECKGANNGGACDGVDLCDGNGNCVDKYLPSTTVCRAAKSDCDVAESCTGTSGLCPADVYASSTTTCKGTCNGNPCDG</sequence>
<gene>
    <name evidence="3" type="ORF">ACHHYP_16122</name>
</gene>
<dbReference type="EMBL" id="JNBR01002465">
    <property type="protein sequence ID" value="OQR82396.1"/>
    <property type="molecule type" value="Genomic_DNA"/>
</dbReference>
<evidence type="ECO:0000313" key="3">
    <source>
        <dbReference type="EMBL" id="OQR82396.1"/>
    </source>
</evidence>
<dbReference type="PANTHER" id="PTHR11905">
    <property type="entry name" value="ADAM A DISINTEGRIN AND METALLOPROTEASE DOMAIN"/>
    <property type="match status" value="1"/>
</dbReference>
<evidence type="ECO:0000259" key="2">
    <source>
        <dbReference type="PROSITE" id="PS50214"/>
    </source>
</evidence>
<evidence type="ECO:0000313" key="4">
    <source>
        <dbReference type="Proteomes" id="UP000243579"/>
    </source>
</evidence>
<dbReference type="PANTHER" id="PTHR11905:SF159">
    <property type="entry name" value="ADAM METALLOPROTEASE"/>
    <property type="match status" value="1"/>
</dbReference>
<keyword evidence="4" id="KW-1185">Reference proteome</keyword>
<keyword evidence="1" id="KW-0472">Membrane</keyword>
<dbReference type="Proteomes" id="UP000243579">
    <property type="component" value="Unassembled WGS sequence"/>
</dbReference>
<dbReference type="Gene3D" id="4.10.70.10">
    <property type="entry name" value="Disintegrin domain"/>
    <property type="match status" value="4"/>
</dbReference>
<organism evidence="3 4">
    <name type="scientific">Achlya hypogyna</name>
    <name type="common">Oomycete</name>
    <name type="synonym">Protoachlya hypogyna</name>
    <dbReference type="NCBI Taxonomy" id="1202772"/>
    <lineage>
        <taxon>Eukaryota</taxon>
        <taxon>Sar</taxon>
        <taxon>Stramenopiles</taxon>
        <taxon>Oomycota</taxon>
        <taxon>Saprolegniomycetes</taxon>
        <taxon>Saprolegniales</taxon>
        <taxon>Achlyaceae</taxon>
        <taxon>Achlya</taxon>
    </lineage>
</organism>
<feature type="non-terminal residue" evidence="3">
    <location>
        <position position="519"/>
    </location>
</feature>
<name>A0A1V9Y9L0_ACHHY</name>
<evidence type="ECO:0000256" key="1">
    <source>
        <dbReference type="SAM" id="Phobius"/>
    </source>
</evidence>
<dbReference type="SUPFAM" id="SSF57552">
    <property type="entry name" value="Blood coagulation inhibitor (disintegrin)"/>
    <property type="match status" value="3"/>
</dbReference>
<accession>A0A1V9Y9L0</accession>
<protein>
    <recommendedName>
        <fullName evidence="2">Disintegrin domain-containing protein</fullName>
    </recommendedName>
</protein>